<protein>
    <submittedName>
        <fullName evidence="4">Reverse transcriptase domain-containing protein</fullName>
    </submittedName>
</protein>
<dbReference type="CDD" id="cd01647">
    <property type="entry name" value="RT_LTR"/>
    <property type="match status" value="1"/>
</dbReference>
<dbReference type="PANTHER" id="PTHR37984">
    <property type="entry name" value="PROTEIN CBG26694"/>
    <property type="match status" value="1"/>
</dbReference>
<dbReference type="WBParaSite" id="Hba_20012">
    <property type="protein sequence ID" value="Hba_20012"/>
    <property type="gene ID" value="Hba_20012"/>
</dbReference>
<dbReference type="PROSITE" id="PS50878">
    <property type="entry name" value="RT_POL"/>
    <property type="match status" value="1"/>
</dbReference>
<proteinExistence type="predicted"/>
<dbReference type="Pfam" id="PF17919">
    <property type="entry name" value="RT_RNaseH_2"/>
    <property type="match status" value="1"/>
</dbReference>
<organism evidence="3 4">
    <name type="scientific">Heterorhabditis bacteriophora</name>
    <name type="common">Entomopathogenic nematode worm</name>
    <dbReference type="NCBI Taxonomy" id="37862"/>
    <lineage>
        <taxon>Eukaryota</taxon>
        <taxon>Metazoa</taxon>
        <taxon>Ecdysozoa</taxon>
        <taxon>Nematoda</taxon>
        <taxon>Chromadorea</taxon>
        <taxon>Rhabditida</taxon>
        <taxon>Rhabditina</taxon>
        <taxon>Rhabditomorpha</taxon>
        <taxon>Strongyloidea</taxon>
        <taxon>Heterorhabditidae</taxon>
        <taxon>Heterorhabditis</taxon>
    </lineage>
</organism>
<keyword evidence="1" id="KW-0511">Multifunctional enzyme</keyword>
<evidence type="ECO:0000256" key="1">
    <source>
        <dbReference type="ARBA" id="ARBA00023268"/>
    </source>
</evidence>
<dbReference type="FunFam" id="3.30.70.270:FF:000003">
    <property type="entry name" value="Transposon Ty3-G Gag-Pol polyprotein"/>
    <property type="match status" value="1"/>
</dbReference>
<dbReference type="InterPro" id="IPR043502">
    <property type="entry name" value="DNA/RNA_pol_sf"/>
</dbReference>
<dbReference type="Gene3D" id="3.10.10.10">
    <property type="entry name" value="HIV Type 1 Reverse Transcriptase, subunit A, domain 1"/>
    <property type="match status" value="1"/>
</dbReference>
<dbReference type="Gene3D" id="3.30.70.270">
    <property type="match status" value="2"/>
</dbReference>
<dbReference type="AlphaFoldDB" id="A0A1I7XQE0"/>
<dbReference type="InterPro" id="IPR000477">
    <property type="entry name" value="RT_dom"/>
</dbReference>
<dbReference type="PANTHER" id="PTHR37984:SF5">
    <property type="entry name" value="PROTEIN NYNRIN-LIKE"/>
    <property type="match status" value="1"/>
</dbReference>
<dbReference type="InterPro" id="IPR041577">
    <property type="entry name" value="RT_RNaseH_2"/>
</dbReference>
<accession>A0A1I7XQE0</accession>
<evidence type="ECO:0000259" key="2">
    <source>
        <dbReference type="PROSITE" id="PS50878"/>
    </source>
</evidence>
<sequence length="247" mass="27632">MDFQAEFHQIPVESSHYERTPFACFLGAYEYVAMPMGLMGAPGTFQRIMNELAKGSRARVFIYTDDLVIKSDTADEHLQDVDEVLGKIEAIRMKLKASKCLFAQPEVKFLGFVLSEKGIRPNSDKTFAIDNYPTPKDLNEVRAFIGMTSFFWRFIPNYAQVAAPLTDLTKKKPCFFGVRSLKKHSKKLKTAPILSPLQLGRPYVIETDASGLGVGAALKQGEGDQEKVIAYASRTLNKHESRCPAIE</sequence>
<dbReference type="Proteomes" id="UP000095283">
    <property type="component" value="Unplaced"/>
</dbReference>
<reference evidence="4" key="1">
    <citation type="submission" date="2016-11" db="UniProtKB">
        <authorList>
            <consortium name="WormBaseParasite"/>
        </authorList>
    </citation>
    <scope>IDENTIFICATION</scope>
</reference>
<feature type="domain" description="Reverse transcriptase" evidence="2">
    <location>
        <begin position="1"/>
        <end position="114"/>
    </location>
</feature>
<dbReference type="InterPro" id="IPR043128">
    <property type="entry name" value="Rev_trsase/Diguanyl_cyclase"/>
</dbReference>
<dbReference type="GO" id="GO:0003824">
    <property type="term" value="F:catalytic activity"/>
    <property type="evidence" value="ECO:0007669"/>
    <property type="project" value="UniProtKB-KW"/>
</dbReference>
<dbReference type="InterPro" id="IPR050951">
    <property type="entry name" value="Retrovirus_Pol_polyprotein"/>
</dbReference>
<dbReference type="SUPFAM" id="SSF56672">
    <property type="entry name" value="DNA/RNA polymerases"/>
    <property type="match status" value="1"/>
</dbReference>
<dbReference type="Pfam" id="PF00078">
    <property type="entry name" value="RVT_1"/>
    <property type="match status" value="1"/>
</dbReference>
<name>A0A1I7XQE0_HETBA</name>
<keyword evidence="3" id="KW-1185">Reference proteome</keyword>
<evidence type="ECO:0000313" key="3">
    <source>
        <dbReference type="Proteomes" id="UP000095283"/>
    </source>
</evidence>
<evidence type="ECO:0000313" key="4">
    <source>
        <dbReference type="WBParaSite" id="Hba_20012"/>
    </source>
</evidence>